<proteinExistence type="predicted"/>
<dbReference type="Proteomes" id="UP000319257">
    <property type="component" value="Unassembled WGS sequence"/>
</dbReference>
<reference evidence="2 3" key="1">
    <citation type="submission" date="2019-06" db="EMBL/GenBank/DDBJ databases">
        <title>Draft genome sequence of the filamentous fungus Phialemoniopsis curvata isolated from diesel fuel.</title>
        <authorList>
            <person name="Varaljay V.A."/>
            <person name="Lyon W.J."/>
            <person name="Crouch A.L."/>
            <person name="Drake C.E."/>
            <person name="Hollomon J.M."/>
            <person name="Nadeau L.J."/>
            <person name="Nunn H.S."/>
            <person name="Stevenson B.S."/>
            <person name="Bojanowski C.L."/>
            <person name="Crookes-Goodson W.J."/>
        </authorList>
    </citation>
    <scope>NUCLEOTIDE SEQUENCE [LARGE SCALE GENOMIC DNA]</scope>
    <source>
        <strain evidence="2 3">D216</strain>
    </source>
</reference>
<dbReference type="InParanoid" id="A0A507AV07"/>
<evidence type="ECO:0000313" key="2">
    <source>
        <dbReference type="EMBL" id="TPX08741.1"/>
    </source>
</evidence>
<gene>
    <name evidence="2" type="ORF">E0L32_009803</name>
</gene>
<protein>
    <submittedName>
        <fullName evidence="2">Uncharacterized protein</fullName>
    </submittedName>
</protein>
<sequence length="129" mass="13942">MVLGPWNQFEELVQNKGQRALGRNQANAAILFWADSAESRSSTCEQSLAERNAQGTSKGSSLSTCLQQPPVPSTRASRIRAGSCVQVKGLVSDDLVLNLPDHCGPVHRQEQSLILDDDAIVLDQVITSL</sequence>
<feature type="compositionally biased region" description="Polar residues" evidence="1">
    <location>
        <begin position="53"/>
        <end position="67"/>
    </location>
</feature>
<dbReference type="EMBL" id="SKBQ01000074">
    <property type="protein sequence ID" value="TPX08741.1"/>
    <property type="molecule type" value="Genomic_DNA"/>
</dbReference>
<evidence type="ECO:0000313" key="3">
    <source>
        <dbReference type="Proteomes" id="UP000319257"/>
    </source>
</evidence>
<comment type="caution">
    <text evidence="2">The sequence shown here is derived from an EMBL/GenBank/DDBJ whole genome shotgun (WGS) entry which is preliminary data.</text>
</comment>
<dbReference type="AlphaFoldDB" id="A0A507AV07"/>
<keyword evidence="3" id="KW-1185">Reference proteome</keyword>
<organism evidence="2 3">
    <name type="scientific">Thyridium curvatum</name>
    <dbReference type="NCBI Taxonomy" id="1093900"/>
    <lineage>
        <taxon>Eukaryota</taxon>
        <taxon>Fungi</taxon>
        <taxon>Dikarya</taxon>
        <taxon>Ascomycota</taxon>
        <taxon>Pezizomycotina</taxon>
        <taxon>Sordariomycetes</taxon>
        <taxon>Sordariomycetidae</taxon>
        <taxon>Thyridiales</taxon>
        <taxon>Thyridiaceae</taxon>
        <taxon>Thyridium</taxon>
    </lineage>
</organism>
<dbReference type="RefSeq" id="XP_030990452.1">
    <property type="nucleotide sequence ID" value="XM_031144806.1"/>
</dbReference>
<evidence type="ECO:0000256" key="1">
    <source>
        <dbReference type="SAM" id="MobiDB-lite"/>
    </source>
</evidence>
<dbReference type="GeneID" id="41977250"/>
<name>A0A507AV07_9PEZI</name>
<accession>A0A507AV07</accession>
<feature type="region of interest" description="Disordered" evidence="1">
    <location>
        <begin position="44"/>
        <end position="78"/>
    </location>
</feature>